<comment type="caution">
    <text evidence="1">The sequence shown here is derived from an EMBL/GenBank/DDBJ whole genome shotgun (WGS) entry which is preliminary data.</text>
</comment>
<reference evidence="1 2" key="1">
    <citation type="submission" date="2022-02" db="EMBL/GenBank/DDBJ databases">
        <title>Comparative genomics of the first Antarctic Pseudomonas spp. capable of biotransforming 2,4,6-Trinitrotoluene.</title>
        <authorList>
            <person name="Cabrera M.A."/>
            <person name="Marquez S.L."/>
            <person name="Perez-Donoso J.M."/>
        </authorList>
    </citation>
    <scope>NUCLEOTIDE SEQUENCE [LARGE SCALE GENOMIC DNA]</scope>
    <source>
        <strain evidence="1 2">TNT19</strain>
    </source>
</reference>
<keyword evidence="2" id="KW-1185">Reference proteome</keyword>
<dbReference type="EMBL" id="JAKNRW010000001">
    <property type="protein sequence ID" value="MCK1788895.1"/>
    <property type="molecule type" value="Genomic_DNA"/>
</dbReference>
<evidence type="ECO:0000313" key="1">
    <source>
        <dbReference type="EMBL" id="MCK1788895.1"/>
    </source>
</evidence>
<evidence type="ECO:0000313" key="2">
    <source>
        <dbReference type="Proteomes" id="UP001299876"/>
    </source>
</evidence>
<name>A0ABT0ET39_9PSED</name>
<dbReference type="RefSeq" id="WP_247286377.1">
    <property type="nucleotide sequence ID" value="NZ_JAKNRW010000001.1"/>
</dbReference>
<sequence length="125" mass="13482">MTFTPHSTGTKHFEKTYGAAAKAMRDLLSFLYARQAGTEPTEWTTAMHTSGLVVLLPVAEDQAVQGAYDAVDPAETFAKAAMRACEAFVEEEDDDEEQTQLSASLVRAAEAAQKLVRPNSSLLSA</sequence>
<organism evidence="1 2">
    <name type="scientific">Pseudomonas violetae</name>
    <dbReference type="NCBI Taxonomy" id="2915813"/>
    <lineage>
        <taxon>Bacteria</taxon>
        <taxon>Pseudomonadati</taxon>
        <taxon>Pseudomonadota</taxon>
        <taxon>Gammaproteobacteria</taxon>
        <taxon>Pseudomonadales</taxon>
        <taxon>Pseudomonadaceae</taxon>
        <taxon>Pseudomonas</taxon>
    </lineage>
</organism>
<gene>
    <name evidence="1" type="ORF">L9059_01580</name>
</gene>
<proteinExistence type="predicted"/>
<dbReference type="Proteomes" id="UP001299876">
    <property type="component" value="Unassembled WGS sequence"/>
</dbReference>
<protein>
    <submittedName>
        <fullName evidence="1">Uncharacterized protein</fullName>
    </submittedName>
</protein>
<accession>A0ABT0ET39</accession>